<sequence>MNEAVTRRRPRGRPAWLGAAIEALSSRSPAAPAPAPHPAPGSHRHQDALAVLTAARAVVRRGWTQHTWYVMRTPAGRRRTMSSVLPGRLDRTRVVEACLVGAVVHAAWQQSPRPEHAYPAVDALWCTLLGGGTPGADPVGPLSAPPVRVARVRDLTTWNDRPYRTREDVLDLLDRTVARIADTDRRLTAP</sequence>
<protein>
    <submittedName>
        <fullName evidence="1">Uncharacterized protein</fullName>
    </submittedName>
</protein>
<accession>A0A919VJ82</accession>
<evidence type="ECO:0000313" key="2">
    <source>
        <dbReference type="Proteomes" id="UP000681340"/>
    </source>
</evidence>
<evidence type="ECO:0000313" key="1">
    <source>
        <dbReference type="EMBL" id="GIM68012.1"/>
    </source>
</evidence>
<dbReference type="EMBL" id="BOQL01000024">
    <property type="protein sequence ID" value="GIM68012.1"/>
    <property type="molecule type" value="Genomic_DNA"/>
</dbReference>
<proteinExistence type="predicted"/>
<dbReference type="Pfam" id="PF19698">
    <property type="entry name" value="DUF6197"/>
    <property type="match status" value="1"/>
</dbReference>
<dbReference type="Proteomes" id="UP000681340">
    <property type="component" value="Unassembled WGS sequence"/>
</dbReference>
<dbReference type="RefSeq" id="WP_212988975.1">
    <property type="nucleotide sequence ID" value="NZ_BAABEA010000008.1"/>
</dbReference>
<organism evidence="1 2">
    <name type="scientific">Actinoplanes auranticolor</name>
    <dbReference type="NCBI Taxonomy" id="47988"/>
    <lineage>
        <taxon>Bacteria</taxon>
        <taxon>Bacillati</taxon>
        <taxon>Actinomycetota</taxon>
        <taxon>Actinomycetes</taxon>
        <taxon>Micromonosporales</taxon>
        <taxon>Micromonosporaceae</taxon>
        <taxon>Actinoplanes</taxon>
    </lineage>
</organism>
<dbReference type="InterPro" id="IPR045677">
    <property type="entry name" value="DUF6197"/>
</dbReference>
<dbReference type="AlphaFoldDB" id="A0A919VJ82"/>
<reference evidence="1" key="1">
    <citation type="submission" date="2021-03" db="EMBL/GenBank/DDBJ databases">
        <title>Whole genome shotgun sequence of Actinoplanes auranticolor NBRC 12245.</title>
        <authorList>
            <person name="Komaki H."/>
            <person name="Tamura T."/>
        </authorList>
    </citation>
    <scope>NUCLEOTIDE SEQUENCE</scope>
    <source>
        <strain evidence="1">NBRC 12245</strain>
    </source>
</reference>
<comment type="caution">
    <text evidence="1">The sequence shown here is derived from an EMBL/GenBank/DDBJ whole genome shotgun (WGS) entry which is preliminary data.</text>
</comment>
<name>A0A919VJ82_9ACTN</name>
<keyword evidence="2" id="KW-1185">Reference proteome</keyword>
<gene>
    <name evidence="1" type="ORF">Aau02nite_29740</name>
</gene>